<protein>
    <recommendedName>
        <fullName evidence="1">F-box domain-containing protein</fullName>
    </recommendedName>
</protein>
<dbReference type="Pfam" id="PF00646">
    <property type="entry name" value="F-box"/>
    <property type="match status" value="1"/>
</dbReference>
<dbReference type="CDD" id="cd22157">
    <property type="entry name" value="F-box_AtFBW1-like"/>
    <property type="match status" value="1"/>
</dbReference>
<comment type="caution">
    <text evidence="2">The sequence shown here is derived from an EMBL/GenBank/DDBJ whole genome shotgun (WGS) entry which is preliminary data.</text>
</comment>
<dbReference type="InterPro" id="IPR050796">
    <property type="entry name" value="SCF_F-box_component"/>
</dbReference>
<dbReference type="InterPro" id="IPR036047">
    <property type="entry name" value="F-box-like_dom_sf"/>
</dbReference>
<dbReference type="SUPFAM" id="SSF81383">
    <property type="entry name" value="F-box domain"/>
    <property type="match status" value="1"/>
</dbReference>
<reference evidence="2" key="1">
    <citation type="submission" date="2022-02" db="EMBL/GenBank/DDBJ databases">
        <authorList>
            <person name="Henning P.M."/>
            <person name="McCubbin A.G."/>
            <person name="Shore J.S."/>
        </authorList>
    </citation>
    <scope>NUCLEOTIDE SEQUENCE</scope>
    <source>
        <strain evidence="2">F60SS</strain>
        <tissue evidence="2">Leaves</tissue>
    </source>
</reference>
<dbReference type="InterPro" id="IPR001810">
    <property type="entry name" value="F-box_dom"/>
</dbReference>
<evidence type="ECO:0000313" key="2">
    <source>
        <dbReference type="EMBL" id="KAJ4826236.1"/>
    </source>
</evidence>
<dbReference type="PANTHER" id="PTHR31672">
    <property type="entry name" value="BNACNNG10540D PROTEIN"/>
    <property type="match status" value="1"/>
</dbReference>
<reference evidence="2" key="2">
    <citation type="journal article" date="2023" name="Plants (Basel)">
        <title>Annotation of the Turnera subulata (Passifloraceae) Draft Genome Reveals the S-Locus Evolved after the Divergence of Turneroideae from Passifloroideae in a Stepwise Manner.</title>
        <authorList>
            <person name="Henning P.M."/>
            <person name="Roalson E.H."/>
            <person name="Mir W."/>
            <person name="McCubbin A.G."/>
            <person name="Shore J.S."/>
        </authorList>
    </citation>
    <scope>NUCLEOTIDE SEQUENCE</scope>
    <source>
        <strain evidence="2">F60SS</strain>
    </source>
</reference>
<dbReference type="InterPro" id="IPR017451">
    <property type="entry name" value="F-box-assoc_interact_dom"/>
</dbReference>
<evidence type="ECO:0000313" key="3">
    <source>
        <dbReference type="Proteomes" id="UP001141552"/>
    </source>
</evidence>
<dbReference type="Gene3D" id="1.20.1280.50">
    <property type="match status" value="1"/>
</dbReference>
<sequence>MSDNIPEDVIVSILSKLPAKSLMRFRCVSRSWDRLITSSAFINRHLSSTNRTNNLLLFIVSECIFDPYFLYPGEHFPEICGEELYCPFRSRETSSFGVKKVGSCRGVICLCDDTEGYFDRFTLWNPSIRRTVFVPEPTITFRSHGRHITSQGFGYDSSSNDYKLVRLVYSSSIDIDYGKEPLPPLVEVYSLKSGSWRMVPSDVKLNLDRNKGCAFMNGACHWLAHSWDLPGDRILSFDMSSEVFGEILIPDCVHSSGSFTDVADFGGYLTLVPSVLGNQLPIWVMKQYGNVESWTKLFTINVEIDSEIDFLAFRKNGEILFETILELYQLQLLSYDPNREEFLDYCSFPAEGSLYVESLEETLVLADEENGVWDVDAYVSDASMDGSSNSSIVDAEERENNEVLTMEDDSYTREAHIVMMDDVSDKDTNGVVPMEHSFTCEDAAQEE</sequence>
<keyword evidence="3" id="KW-1185">Reference proteome</keyword>
<accession>A0A9Q0F9H0</accession>
<dbReference type="NCBIfam" id="TIGR01640">
    <property type="entry name" value="F_box_assoc_1"/>
    <property type="match status" value="1"/>
</dbReference>
<feature type="domain" description="F-box" evidence="1">
    <location>
        <begin position="1"/>
        <end position="45"/>
    </location>
</feature>
<dbReference type="AlphaFoldDB" id="A0A9Q0F9H0"/>
<gene>
    <name evidence="2" type="ORF">Tsubulata_032293</name>
</gene>
<proteinExistence type="predicted"/>
<dbReference type="PROSITE" id="PS50181">
    <property type="entry name" value="FBOX"/>
    <property type="match status" value="1"/>
</dbReference>
<name>A0A9Q0F9H0_9ROSI</name>
<dbReference type="OrthoDB" id="836040at2759"/>
<evidence type="ECO:0000259" key="1">
    <source>
        <dbReference type="PROSITE" id="PS50181"/>
    </source>
</evidence>
<dbReference type="SMART" id="SM00256">
    <property type="entry name" value="FBOX"/>
    <property type="match status" value="1"/>
</dbReference>
<dbReference type="EMBL" id="JAKUCV010006722">
    <property type="protein sequence ID" value="KAJ4826236.1"/>
    <property type="molecule type" value="Genomic_DNA"/>
</dbReference>
<dbReference type="PANTHER" id="PTHR31672:SF13">
    <property type="entry name" value="F-BOX PROTEIN CPR30-LIKE"/>
    <property type="match status" value="1"/>
</dbReference>
<dbReference type="Proteomes" id="UP001141552">
    <property type="component" value="Unassembled WGS sequence"/>
</dbReference>
<dbReference type="Pfam" id="PF07734">
    <property type="entry name" value="FBA_1"/>
    <property type="match status" value="1"/>
</dbReference>
<dbReference type="InterPro" id="IPR006527">
    <property type="entry name" value="F-box-assoc_dom_typ1"/>
</dbReference>
<organism evidence="2 3">
    <name type="scientific">Turnera subulata</name>
    <dbReference type="NCBI Taxonomy" id="218843"/>
    <lineage>
        <taxon>Eukaryota</taxon>
        <taxon>Viridiplantae</taxon>
        <taxon>Streptophyta</taxon>
        <taxon>Embryophyta</taxon>
        <taxon>Tracheophyta</taxon>
        <taxon>Spermatophyta</taxon>
        <taxon>Magnoliopsida</taxon>
        <taxon>eudicotyledons</taxon>
        <taxon>Gunneridae</taxon>
        <taxon>Pentapetalae</taxon>
        <taxon>rosids</taxon>
        <taxon>fabids</taxon>
        <taxon>Malpighiales</taxon>
        <taxon>Passifloraceae</taxon>
        <taxon>Turnera</taxon>
    </lineage>
</organism>